<dbReference type="EMBL" id="JAKEVZ010000001">
    <property type="protein sequence ID" value="MCF1749586.1"/>
    <property type="molecule type" value="Genomic_DNA"/>
</dbReference>
<proteinExistence type="predicted"/>
<reference evidence="3 4" key="1">
    <citation type="submission" date="2022-01" db="EMBL/GenBank/DDBJ databases">
        <title>Mariniradius saccharolyticus sp. nov., isolated from sediment of a river.</title>
        <authorList>
            <person name="Liu H."/>
        </authorList>
    </citation>
    <scope>NUCLEOTIDE SEQUENCE [LARGE SCALE GENOMIC DNA]</scope>
    <source>
        <strain evidence="3 4">RY-2</strain>
    </source>
</reference>
<accession>A0ABS9BR12</accession>
<dbReference type="PANTHER" id="PTHR39200">
    <property type="entry name" value="HYPOTHETICAL EXPORTED PROTEIN"/>
    <property type="match status" value="1"/>
</dbReference>
<feature type="chain" id="PRO_5046740751" evidence="1">
    <location>
        <begin position="20"/>
        <end position="235"/>
    </location>
</feature>
<dbReference type="Proteomes" id="UP001201449">
    <property type="component" value="Unassembled WGS sequence"/>
</dbReference>
<dbReference type="InterPro" id="IPR021255">
    <property type="entry name" value="DUF2807"/>
</dbReference>
<evidence type="ECO:0000313" key="3">
    <source>
        <dbReference type="EMBL" id="MCF1749586.1"/>
    </source>
</evidence>
<keyword evidence="1" id="KW-0732">Signal</keyword>
<comment type="caution">
    <text evidence="3">The sequence shown here is derived from an EMBL/GenBank/DDBJ whole genome shotgun (WGS) entry which is preliminary data.</text>
</comment>
<evidence type="ECO:0000313" key="4">
    <source>
        <dbReference type="Proteomes" id="UP001201449"/>
    </source>
</evidence>
<gene>
    <name evidence="3" type="ORF">L0U89_00770</name>
</gene>
<dbReference type="RefSeq" id="WP_008624658.1">
    <property type="nucleotide sequence ID" value="NZ_JAKEVZ010000001.1"/>
</dbReference>
<feature type="signal peptide" evidence="1">
    <location>
        <begin position="1"/>
        <end position="19"/>
    </location>
</feature>
<name>A0ABS9BR12_9BACT</name>
<dbReference type="PROSITE" id="PS51257">
    <property type="entry name" value="PROKAR_LIPOPROTEIN"/>
    <property type="match status" value="1"/>
</dbReference>
<sequence>MKRLFLGILLAAWMFSCNSGNKHTGEQISETRDLDGVSRLKINGVFSLVLSQSDQASLRIEGDKEMADKLQVKQNGDLLELSMEEGETSFFQNKSLTVHLAVADLEEFTFEGVGNIKTEEALTLDNILIRGKGVGNIKLDIEAESIDAEFNLLGNMELKGKATDVLLVNEGIGNVDASGLIAQTLSLKSSGIGRVSVHCEEDLSIEVNGIGAVEYSGNPKTVNEKVDGIGKVTRK</sequence>
<keyword evidence="4" id="KW-1185">Reference proteome</keyword>
<evidence type="ECO:0000256" key="1">
    <source>
        <dbReference type="SAM" id="SignalP"/>
    </source>
</evidence>
<evidence type="ECO:0000259" key="2">
    <source>
        <dbReference type="Pfam" id="PF10988"/>
    </source>
</evidence>
<organism evidence="3 4">
    <name type="scientific">Mariniradius sediminis</name>
    <dbReference type="NCBI Taxonomy" id="2909237"/>
    <lineage>
        <taxon>Bacteria</taxon>
        <taxon>Pseudomonadati</taxon>
        <taxon>Bacteroidota</taxon>
        <taxon>Cytophagia</taxon>
        <taxon>Cytophagales</taxon>
        <taxon>Cyclobacteriaceae</taxon>
        <taxon>Mariniradius</taxon>
    </lineage>
</organism>
<dbReference type="PANTHER" id="PTHR39200:SF1">
    <property type="entry name" value="AUTO-TRANSPORTER ADHESIN HEAD GIN DOMAIN-CONTAINING PROTEIN-RELATED"/>
    <property type="match status" value="1"/>
</dbReference>
<protein>
    <submittedName>
        <fullName evidence="3">DUF2807 domain-containing protein</fullName>
    </submittedName>
</protein>
<dbReference type="Pfam" id="PF10988">
    <property type="entry name" value="DUF2807"/>
    <property type="match status" value="1"/>
</dbReference>
<feature type="domain" description="Putative auto-transporter adhesin head GIN" evidence="2">
    <location>
        <begin position="39"/>
        <end position="219"/>
    </location>
</feature>
<dbReference type="Gene3D" id="2.160.20.120">
    <property type="match status" value="1"/>
</dbReference>